<gene>
    <name evidence="2" type="ORF">LWI28_010579</name>
</gene>
<sequence length="109" mass="12543">MGQVTDTKNHVLQSHHQQVFFDVIDDGRLKRTGAVKNRERQIRNKKPRMVGREDDTEMLLDFLIEGEPLLSSIAIVAHGGYGKTTLAAQVYDNIYVMNYFDCRVWVDAF</sequence>
<reference evidence="2" key="1">
    <citation type="journal article" date="2022" name="Plant J.">
        <title>Strategies of tolerance reflected in two North American maple genomes.</title>
        <authorList>
            <person name="McEvoy S.L."/>
            <person name="Sezen U.U."/>
            <person name="Trouern-Trend A."/>
            <person name="McMahon S.M."/>
            <person name="Schaberg P.G."/>
            <person name="Yang J."/>
            <person name="Wegrzyn J.L."/>
            <person name="Swenson N.G."/>
        </authorList>
    </citation>
    <scope>NUCLEOTIDE SEQUENCE</scope>
    <source>
        <strain evidence="2">91603</strain>
    </source>
</reference>
<reference evidence="2" key="2">
    <citation type="submission" date="2023-02" db="EMBL/GenBank/DDBJ databases">
        <authorList>
            <person name="Swenson N.G."/>
            <person name="Wegrzyn J.L."/>
            <person name="Mcevoy S.L."/>
        </authorList>
    </citation>
    <scope>NUCLEOTIDE SEQUENCE</scope>
    <source>
        <strain evidence="2">91603</strain>
        <tissue evidence="2">Leaf</tissue>
    </source>
</reference>
<comment type="caution">
    <text evidence="2">The sequence shown here is derived from an EMBL/GenBank/DDBJ whole genome shotgun (WGS) entry which is preliminary data.</text>
</comment>
<feature type="domain" description="NB-ARC" evidence="1">
    <location>
        <begin position="53"/>
        <end position="106"/>
    </location>
</feature>
<dbReference type="GO" id="GO:0043531">
    <property type="term" value="F:ADP binding"/>
    <property type="evidence" value="ECO:0007669"/>
    <property type="project" value="InterPro"/>
</dbReference>
<evidence type="ECO:0000313" key="2">
    <source>
        <dbReference type="EMBL" id="KAI9185781.1"/>
    </source>
</evidence>
<dbReference type="InterPro" id="IPR002182">
    <property type="entry name" value="NB-ARC"/>
</dbReference>
<dbReference type="PANTHER" id="PTHR19338">
    <property type="entry name" value="TRANSLOCASE OF INNER MITOCHONDRIAL MEMBRANE 13 HOMOLOG"/>
    <property type="match status" value="1"/>
</dbReference>
<protein>
    <recommendedName>
        <fullName evidence="1">NB-ARC domain-containing protein</fullName>
    </recommendedName>
</protein>
<name>A0AAD5J497_ACENE</name>
<dbReference type="InterPro" id="IPR027417">
    <property type="entry name" value="P-loop_NTPase"/>
</dbReference>
<dbReference type="Pfam" id="PF00931">
    <property type="entry name" value="NB-ARC"/>
    <property type="match status" value="1"/>
</dbReference>
<dbReference type="Proteomes" id="UP001064489">
    <property type="component" value="Chromosome 3"/>
</dbReference>
<proteinExistence type="predicted"/>
<dbReference type="SUPFAM" id="SSF52540">
    <property type="entry name" value="P-loop containing nucleoside triphosphate hydrolases"/>
    <property type="match status" value="1"/>
</dbReference>
<dbReference type="EMBL" id="JAJSOW010000100">
    <property type="protein sequence ID" value="KAI9185781.1"/>
    <property type="molecule type" value="Genomic_DNA"/>
</dbReference>
<evidence type="ECO:0000313" key="3">
    <source>
        <dbReference type="Proteomes" id="UP001064489"/>
    </source>
</evidence>
<dbReference type="Gene3D" id="3.40.50.300">
    <property type="entry name" value="P-loop containing nucleotide triphosphate hydrolases"/>
    <property type="match status" value="1"/>
</dbReference>
<dbReference type="PANTHER" id="PTHR19338:SF0">
    <property type="entry name" value="MITOCHONDRIAL IMPORT INNER MEMBRANE TRANSLOCASE SUBUNIT TIM13"/>
    <property type="match status" value="1"/>
</dbReference>
<evidence type="ECO:0000259" key="1">
    <source>
        <dbReference type="Pfam" id="PF00931"/>
    </source>
</evidence>
<keyword evidence="3" id="KW-1185">Reference proteome</keyword>
<dbReference type="AlphaFoldDB" id="A0AAD5J497"/>
<organism evidence="2 3">
    <name type="scientific">Acer negundo</name>
    <name type="common">Box elder</name>
    <dbReference type="NCBI Taxonomy" id="4023"/>
    <lineage>
        <taxon>Eukaryota</taxon>
        <taxon>Viridiplantae</taxon>
        <taxon>Streptophyta</taxon>
        <taxon>Embryophyta</taxon>
        <taxon>Tracheophyta</taxon>
        <taxon>Spermatophyta</taxon>
        <taxon>Magnoliopsida</taxon>
        <taxon>eudicotyledons</taxon>
        <taxon>Gunneridae</taxon>
        <taxon>Pentapetalae</taxon>
        <taxon>rosids</taxon>
        <taxon>malvids</taxon>
        <taxon>Sapindales</taxon>
        <taxon>Sapindaceae</taxon>
        <taxon>Hippocastanoideae</taxon>
        <taxon>Acereae</taxon>
        <taxon>Acer</taxon>
    </lineage>
</organism>
<accession>A0AAD5J497</accession>